<sequence length="110" mass="11944">MYLNSLVSDEGAEEICRANTGERGISGLWTRVCSEPDQGAATAHAADARSMAMVEGTDDSLPPRFVEEELASSSSCLALVYRVRPVKVFLFDLLWLARACCMPECARRGG</sequence>
<evidence type="ECO:0000313" key="2">
    <source>
        <dbReference type="Proteomes" id="UP000030764"/>
    </source>
</evidence>
<evidence type="ECO:0000313" key="1">
    <source>
        <dbReference type="EMBL" id="KFD49179.1"/>
    </source>
</evidence>
<name>A0A085LW33_9BILA</name>
<proteinExistence type="predicted"/>
<dbReference type="Proteomes" id="UP000030764">
    <property type="component" value="Unassembled WGS sequence"/>
</dbReference>
<accession>A0A085LW33</accession>
<reference evidence="1 2" key="1">
    <citation type="journal article" date="2014" name="Nat. Genet.">
        <title>Genome and transcriptome of the porcine whipworm Trichuris suis.</title>
        <authorList>
            <person name="Jex A.R."/>
            <person name="Nejsum P."/>
            <person name="Schwarz E.M."/>
            <person name="Hu L."/>
            <person name="Young N.D."/>
            <person name="Hall R.S."/>
            <person name="Korhonen P.K."/>
            <person name="Liao S."/>
            <person name="Thamsborg S."/>
            <person name="Xia J."/>
            <person name="Xu P."/>
            <person name="Wang S."/>
            <person name="Scheerlinck J.P."/>
            <person name="Hofmann A."/>
            <person name="Sternberg P.W."/>
            <person name="Wang J."/>
            <person name="Gasser R.B."/>
        </authorList>
    </citation>
    <scope>NUCLEOTIDE SEQUENCE [LARGE SCALE GENOMIC DNA]</scope>
    <source>
        <strain evidence="1">DCEP-RM93M</strain>
    </source>
</reference>
<keyword evidence="2" id="KW-1185">Reference proteome</keyword>
<dbReference type="EMBL" id="KL363277">
    <property type="protein sequence ID" value="KFD49179.1"/>
    <property type="molecule type" value="Genomic_DNA"/>
</dbReference>
<protein>
    <submittedName>
        <fullName evidence="1">Uncharacterized protein</fullName>
    </submittedName>
</protein>
<organism evidence="1 2">
    <name type="scientific">Trichuris suis</name>
    <name type="common">pig whipworm</name>
    <dbReference type="NCBI Taxonomy" id="68888"/>
    <lineage>
        <taxon>Eukaryota</taxon>
        <taxon>Metazoa</taxon>
        <taxon>Ecdysozoa</taxon>
        <taxon>Nematoda</taxon>
        <taxon>Enoplea</taxon>
        <taxon>Dorylaimia</taxon>
        <taxon>Trichinellida</taxon>
        <taxon>Trichuridae</taxon>
        <taxon>Trichuris</taxon>
    </lineage>
</organism>
<dbReference type="AlphaFoldDB" id="A0A085LW33"/>
<gene>
    <name evidence="1" type="ORF">M513_10003</name>
</gene>